<organism evidence="1 2">
    <name type="scientific">Endozoicomonas lisbonensis</name>
    <dbReference type="NCBI Taxonomy" id="3120522"/>
    <lineage>
        <taxon>Bacteria</taxon>
        <taxon>Pseudomonadati</taxon>
        <taxon>Pseudomonadota</taxon>
        <taxon>Gammaproteobacteria</taxon>
        <taxon>Oceanospirillales</taxon>
        <taxon>Endozoicomonadaceae</taxon>
        <taxon>Endozoicomonas</taxon>
    </lineage>
</organism>
<sequence>MSTYDTHSVIHESQCDTDEDRLSNAAYRQEISHYHCLISHCKGYQVGRHLTLGSAAAEGGRVEGRSPGTNWNHLLGALATPLLILGTGLEPTPPSICCGLSAMHC</sequence>
<dbReference type="EMBL" id="JBEWTB010000002">
    <property type="protein sequence ID" value="MET4755649.1"/>
    <property type="molecule type" value="Genomic_DNA"/>
</dbReference>
<gene>
    <name evidence="1" type="ORF">V5J35_000841</name>
</gene>
<evidence type="ECO:0000313" key="1">
    <source>
        <dbReference type="EMBL" id="MET4755649.1"/>
    </source>
</evidence>
<protein>
    <submittedName>
        <fullName evidence="1">Uncharacterized protein</fullName>
    </submittedName>
</protein>
<keyword evidence="2" id="KW-1185">Reference proteome</keyword>
<dbReference type="Proteomes" id="UP001549366">
    <property type="component" value="Unassembled WGS sequence"/>
</dbReference>
<name>A0ABV2SD00_9GAMM</name>
<accession>A0ABV2SD00</accession>
<evidence type="ECO:0000313" key="2">
    <source>
        <dbReference type="Proteomes" id="UP001549366"/>
    </source>
</evidence>
<comment type="caution">
    <text evidence="1">The sequence shown here is derived from an EMBL/GenBank/DDBJ whole genome shotgun (WGS) entry which is preliminary data.</text>
</comment>
<proteinExistence type="predicted"/>
<reference evidence="1 2" key="1">
    <citation type="submission" date="2024-06" db="EMBL/GenBank/DDBJ databases">
        <title>Genomic Encyclopedia of Type Strains, Phase V (KMG-V): Genome sequencing to study the core and pangenomes of soil and plant-associated prokaryotes.</title>
        <authorList>
            <person name="Whitman W."/>
        </authorList>
    </citation>
    <scope>NUCLEOTIDE SEQUENCE [LARGE SCALE GENOMIC DNA]</scope>
    <source>
        <strain evidence="1 2">NE40</strain>
    </source>
</reference>